<feature type="compositionally biased region" description="Basic and acidic residues" evidence="1">
    <location>
        <begin position="25"/>
        <end position="36"/>
    </location>
</feature>
<feature type="signal peptide" evidence="2">
    <location>
        <begin position="1"/>
        <end position="18"/>
    </location>
</feature>
<accession>A0A8J4WXQ2</accession>
<name>A0A8J4WXQ2_CLAMG</name>
<proteinExistence type="predicted"/>
<feature type="chain" id="PRO_5035297420" evidence="2">
    <location>
        <begin position="19"/>
        <end position="121"/>
    </location>
</feature>
<dbReference type="EMBL" id="QNUK01000355">
    <property type="protein sequence ID" value="KAF5894826.1"/>
    <property type="molecule type" value="Genomic_DNA"/>
</dbReference>
<comment type="caution">
    <text evidence="3">The sequence shown here is derived from an EMBL/GenBank/DDBJ whole genome shotgun (WGS) entry which is preliminary data.</text>
</comment>
<feature type="region of interest" description="Disordered" evidence="1">
    <location>
        <begin position="25"/>
        <end position="44"/>
    </location>
</feature>
<dbReference type="OrthoDB" id="9950584at2759"/>
<feature type="region of interest" description="Disordered" evidence="1">
    <location>
        <begin position="83"/>
        <end position="105"/>
    </location>
</feature>
<evidence type="ECO:0000256" key="2">
    <source>
        <dbReference type="SAM" id="SignalP"/>
    </source>
</evidence>
<organism evidence="3 4">
    <name type="scientific">Clarias magur</name>
    <name type="common">Asian catfish</name>
    <name type="synonym">Macropteronotus magur</name>
    <dbReference type="NCBI Taxonomy" id="1594786"/>
    <lineage>
        <taxon>Eukaryota</taxon>
        <taxon>Metazoa</taxon>
        <taxon>Chordata</taxon>
        <taxon>Craniata</taxon>
        <taxon>Vertebrata</taxon>
        <taxon>Euteleostomi</taxon>
        <taxon>Actinopterygii</taxon>
        <taxon>Neopterygii</taxon>
        <taxon>Teleostei</taxon>
        <taxon>Ostariophysi</taxon>
        <taxon>Siluriformes</taxon>
        <taxon>Clariidae</taxon>
        <taxon>Clarias</taxon>
    </lineage>
</organism>
<reference evidence="3" key="1">
    <citation type="submission" date="2020-07" db="EMBL/GenBank/DDBJ databases">
        <title>Clarias magur genome sequencing, assembly and annotation.</title>
        <authorList>
            <person name="Kushwaha B."/>
            <person name="Kumar R."/>
            <person name="Das P."/>
            <person name="Joshi C.G."/>
            <person name="Kumar D."/>
            <person name="Nagpure N.S."/>
            <person name="Pandey M."/>
            <person name="Agarwal S."/>
            <person name="Srivastava S."/>
            <person name="Singh M."/>
            <person name="Sahoo L."/>
            <person name="Jayasankar P."/>
            <person name="Meher P.K."/>
            <person name="Koringa P.G."/>
            <person name="Iquebal M.A."/>
            <person name="Das S.P."/>
            <person name="Bit A."/>
            <person name="Patnaik S."/>
            <person name="Patel N."/>
            <person name="Shah T.M."/>
            <person name="Hinsu A."/>
            <person name="Jena J.K."/>
        </authorList>
    </citation>
    <scope>NUCLEOTIDE SEQUENCE</scope>
    <source>
        <strain evidence="3">CIFAMagur01</strain>
        <tissue evidence="3">Testis</tissue>
    </source>
</reference>
<evidence type="ECO:0000256" key="1">
    <source>
        <dbReference type="SAM" id="MobiDB-lite"/>
    </source>
</evidence>
<gene>
    <name evidence="3" type="primary">dand5</name>
    <name evidence="3" type="ORF">DAT39_015475</name>
</gene>
<keyword evidence="4" id="KW-1185">Reference proteome</keyword>
<dbReference type="AlphaFoldDB" id="A0A8J4WXQ2"/>
<keyword evidence="2" id="KW-0732">Signal</keyword>
<feature type="non-terminal residue" evidence="3">
    <location>
        <position position="121"/>
    </location>
</feature>
<protein>
    <submittedName>
        <fullName evidence="3">DAN domain family member 5-like</fullName>
    </submittedName>
</protein>
<dbReference type="Proteomes" id="UP000727407">
    <property type="component" value="Unassembled WGS sequence"/>
</dbReference>
<evidence type="ECO:0000313" key="4">
    <source>
        <dbReference type="Proteomes" id="UP000727407"/>
    </source>
</evidence>
<sequence length="121" mass="13108">MRALGLAIFMALAASLCALPRRLSHDLPKRAPHPDAEFSGNGADEPVRGSVRVVKVSPHFLRHSAVKRSPYPAFLALGRAGPSAHARAPTAPLSHLSAEGRKKQGLDMWQRVMQKSEPSKE</sequence>
<evidence type="ECO:0000313" key="3">
    <source>
        <dbReference type="EMBL" id="KAF5894826.1"/>
    </source>
</evidence>